<proteinExistence type="predicted"/>
<gene>
    <name evidence="1" type="ORF">F5144DRAFT_576577</name>
</gene>
<evidence type="ECO:0000313" key="1">
    <source>
        <dbReference type="EMBL" id="KAH6627686.1"/>
    </source>
</evidence>
<comment type="caution">
    <text evidence="1">The sequence shown here is derived from an EMBL/GenBank/DDBJ whole genome shotgun (WGS) entry which is preliminary data.</text>
</comment>
<dbReference type="EMBL" id="JAGIZQ010000005">
    <property type="protein sequence ID" value="KAH6627686.1"/>
    <property type="molecule type" value="Genomic_DNA"/>
</dbReference>
<reference evidence="1 2" key="1">
    <citation type="journal article" date="2021" name="Nat. Commun.">
        <title>Genetic determinants of endophytism in the Arabidopsis root mycobiome.</title>
        <authorList>
            <person name="Mesny F."/>
            <person name="Miyauchi S."/>
            <person name="Thiergart T."/>
            <person name="Pickel B."/>
            <person name="Atanasova L."/>
            <person name="Karlsson M."/>
            <person name="Huettel B."/>
            <person name="Barry K.W."/>
            <person name="Haridas S."/>
            <person name="Chen C."/>
            <person name="Bauer D."/>
            <person name="Andreopoulos W."/>
            <person name="Pangilinan J."/>
            <person name="LaButti K."/>
            <person name="Riley R."/>
            <person name="Lipzen A."/>
            <person name="Clum A."/>
            <person name="Drula E."/>
            <person name="Henrissat B."/>
            <person name="Kohler A."/>
            <person name="Grigoriev I.V."/>
            <person name="Martin F.M."/>
            <person name="Hacquard S."/>
        </authorList>
    </citation>
    <scope>NUCLEOTIDE SEQUENCE [LARGE SCALE GENOMIC DNA]</scope>
    <source>
        <strain evidence="1 2">MPI-SDFR-AT-0079</strain>
    </source>
</reference>
<accession>A0ACB7P384</accession>
<name>A0ACB7P384_9PEZI</name>
<organism evidence="1 2">
    <name type="scientific">Chaetomium tenue</name>
    <dbReference type="NCBI Taxonomy" id="1854479"/>
    <lineage>
        <taxon>Eukaryota</taxon>
        <taxon>Fungi</taxon>
        <taxon>Dikarya</taxon>
        <taxon>Ascomycota</taxon>
        <taxon>Pezizomycotina</taxon>
        <taxon>Sordariomycetes</taxon>
        <taxon>Sordariomycetidae</taxon>
        <taxon>Sordariales</taxon>
        <taxon>Chaetomiaceae</taxon>
        <taxon>Chaetomium</taxon>
    </lineage>
</organism>
<sequence length="351" mass="37959">MAMSNPAPGSQPEPRPHRYSVVPAPLKRHSTRFPIEPAAEKHGDSRRNSALPQGTAQTQSAGTSGHRRSTSSTSMPTHDLPHKVYPQTKHPNMMIGMREKLLRSRASGILTPTSGNAFHSPPDPSTTHCKPTNTNGTHNYPVRSPTPSSQHRSSPNLRSAAHADLDDLPLSQRRSIIRHRQSKAPTNLRPTAHSTAFDSHQPRRGTSAMPTAIRHAQLASFRNSIAVDLRPSSPPSASDLRRMSSSATLHGGGGGINNASVTSLHSAAALGVAGVTTPTPTADKSKTEAMRSIELQRGYLLVEKAAQAQRREAEAMGKIQYQRDFEELMRSGVLMDAHRDAMRRLQGGVKG</sequence>
<evidence type="ECO:0000313" key="2">
    <source>
        <dbReference type="Proteomes" id="UP000724584"/>
    </source>
</evidence>
<protein>
    <submittedName>
        <fullName evidence="1">Uncharacterized protein</fullName>
    </submittedName>
</protein>
<keyword evidence="2" id="KW-1185">Reference proteome</keyword>
<dbReference type="Proteomes" id="UP000724584">
    <property type="component" value="Unassembled WGS sequence"/>
</dbReference>